<dbReference type="Gramene" id="OE9A076550T1">
    <property type="protein sequence ID" value="OE9A076550C1"/>
    <property type="gene ID" value="OE9A076550"/>
</dbReference>
<gene>
    <name evidence="2" type="ORF">OLEA9_A076550</name>
</gene>
<dbReference type="PANTHER" id="PTHR31963:SF16">
    <property type="entry name" value="OS06G0635200 PROTEIN"/>
    <property type="match status" value="1"/>
</dbReference>
<protein>
    <recommendedName>
        <fullName evidence="4">Extracellular ligand-gated ion channel</fullName>
    </recommendedName>
</protein>
<dbReference type="PANTHER" id="PTHR31963">
    <property type="entry name" value="RAS GUANINE NUCLEOTIDE EXCHANGE FACTOR K"/>
    <property type="match status" value="1"/>
</dbReference>
<evidence type="ECO:0000256" key="1">
    <source>
        <dbReference type="SAM" id="Phobius"/>
    </source>
</evidence>
<feature type="transmembrane region" description="Helical" evidence="1">
    <location>
        <begin position="87"/>
        <end position="108"/>
    </location>
</feature>
<dbReference type="Pfam" id="PF12056">
    <property type="entry name" value="DUF3537"/>
    <property type="match status" value="1"/>
</dbReference>
<dbReference type="AlphaFoldDB" id="A0A8S0SZI2"/>
<evidence type="ECO:0000313" key="2">
    <source>
        <dbReference type="EMBL" id="CAA2997145.1"/>
    </source>
</evidence>
<reference evidence="2 3" key="1">
    <citation type="submission" date="2019-12" db="EMBL/GenBank/DDBJ databases">
        <authorList>
            <person name="Alioto T."/>
            <person name="Alioto T."/>
            <person name="Gomez Garrido J."/>
        </authorList>
    </citation>
    <scope>NUCLEOTIDE SEQUENCE [LARGE SCALE GENOMIC DNA]</scope>
</reference>
<comment type="caution">
    <text evidence="2">The sequence shown here is derived from an EMBL/GenBank/DDBJ whole genome shotgun (WGS) entry which is preliminary data.</text>
</comment>
<dbReference type="Gramene" id="OE9A076550T3">
    <property type="protein sequence ID" value="OE9A076550C3"/>
    <property type="gene ID" value="OE9A076550"/>
</dbReference>
<feature type="transmembrane region" description="Helical" evidence="1">
    <location>
        <begin position="140"/>
        <end position="161"/>
    </location>
</feature>
<dbReference type="EMBL" id="CACTIH010005544">
    <property type="protein sequence ID" value="CAA2997145.1"/>
    <property type="molecule type" value="Genomic_DNA"/>
</dbReference>
<proteinExistence type="predicted"/>
<keyword evidence="1" id="KW-1133">Transmembrane helix</keyword>
<dbReference type="InterPro" id="IPR021924">
    <property type="entry name" value="DUF3537"/>
</dbReference>
<evidence type="ECO:0008006" key="4">
    <source>
        <dbReference type="Google" id="ProtNLM"/>
    </source>
</evidence>
<name>A0A8S0SZI2_OLEEU</name>
<feature type="transmembrane region" description="Helical" evidence="1">
    <location>
        <begin position="250"/>
        <end position="269"/>
    </location>
</feature>
<feature type="transmembrane region" description="Helical" evidence="1">
    <location>
        <begin position="52"/>
        <end position="72"/>
    </location>
</feature>
<accession>A0A8S0SZI2</accession>
<feature type="transmembrane region" description="Helical" evidence="1">
    <location>
        <begin position="281"/>
        <end position="302"/>
    </location>
</feature>
<organism evidence="2 3">
    <name type="scientific">Olea europaea subsp. europaea</name>
    <dbReference type="NCBI Taxonomy" id="158383"/>
    <lineage>
        <taxon>Eukaryota</taxon>
        <taxon>Viridiplantae</taxon>
        <taxon>Streptophyta</taxon>
        <taxon>Embryophyta</taxon>
        <taxon>Tracheophyta</taxon>
        <taxon>Spermatophyta</taxon>
        <taxon>Magnoliopsida</taxon>
        <taxon>eudicotyledons</taxon>
        <taxon>Gunneridae</taxon>
        <taxon>Pentapetalae</taxon>
        <taxon>asterids</taxon>
        <taxon>lamiids</taxon>
        <taxon>Lamiales</taxon>
        <taxon>Oleaceae</taxon>
        <taxon>Oleeae</taxon>
        <taxon>Olea</taxon>
    </lineage>
</organism>
<dbReference type="Proteomes" id="UP000594638">
    <property type="component" value="Unassembled WGS sequence"/>
</dbReference>
<sequence length="436" mass="49778">MGDETSRESLLNSDKNFALLRCVSHAYDELHSFRRWLKWLCVDQSNAKTACLSWFVFLVFAILIPALSHFVLACSDCDNRHSRPYDAVMQLSLSGVAALSFICLSFFIRKFGLRRFLFFDKLYNESETVRKGYTEQLNRSLTILFIFVLPCFAAESAYKIWWYSSGGTRIPFLGNAIVSNTVACILELCSWFYRTVVLFLVCVLFRLICYLQILRLQDFAQVFQSNYDVESILREHLRIRRHLRIISHRYRTFILWALVFITVSQFASLLMTTRSSADVNIYKTGELALCSVSLLAGLMIILRSATRITHKALSVTCLAAKWHVCATINSFEIVENETPVGPVAGNRVFPVSSDASSDIDDAGDEEDEMDNTRFIPSYAFNTISFQKRQALISYFKNNRAGITVYGFMLDRTSLRTIFGIELSLVLWLLGKTIGIS</sequence>
<dbReference type="OrthoDB" id="1916325at2759"/>
<feature type="transmembrane region" description="Helical" evidence="1">
    <location>
        <begin position="191"/>
        <end position="211"/>
    </location>
</feature>
<keyword evidence="3" id="KW-1185">Reference proteome</keyword>
<keyword evidence="1" id="KW-0812">Transmembrane</keyword>
<keyword evidence="1" id="KW-0472">Membrane</keyword>
<evidence type="ECO:0000313" key="3">
    <source>
        <dbReference type="Proteomes" id="UP000594638"/>
    </source>
</evidence>